<feature type="binding site" evidence="5">
    <location>
        <position position="13"/>
    </location>
    <ligand>
        <name>phosphate</name>
        <dbReference type="ChEBI" id="CHEBI:43474"/>
    </ligand>
</feature>
<dbReference type="SUPFAM" id="SSF53167">
    <property type="entry name" value="Purine and uridine phosphorylases"/>
    <property type="match status" value="1"/>
</dbReference>
<organism evidence="7 8">
    <name type="scientific">Candidatus Undinarchaeum marinum</name>
    <dbReference type="NCBI Taxonomy" id="2756141"/>
    <lineage>
        <taxon>Archaea</taxon>
        <taxon>Candidatus Undinarchaeota</taxon>
        <taxon>Candidatus Undinarchaeia</taxon>
        <taxon>Candidatus Undinarchaeales</taxon>
        <taxon>Candidatus Undinarchaeaceae</taxon>
        <taxon>Candidatus Undinarchaeum</taxon>
    </lineage>
</organism>
<dbReference type="PANTHER" id="PTHR42679:SF2">
    <property type="entry name" value="S-METHYL-5'-THIOADENOSINE PHOSPHORYLASE"/>
    <property type="match status" value="1"/>
</dbReference>
<dbReference type="UniPathway" id="UPA00606"/>
<evidence type="ECO:0000256" key="5">
    <source>
        <dbReference type="HAMAP-Rule" id="MF_01963"/>
    </source>
</evidence>
<reference evidence="7 8" key="1">
    <citation type="journal article" name="Nat. Commun.">
        <title>Undinarchaeota illuminate DPANN phylogeny and the impact of gene transfer on archaeal evolution.</title>
        <authorList>
            <person name="Dombrowski N."/>
            <person name="Williams T.A."/>
            <person name="Sun J."/>
            <person name="Woodcroft B.J."/>
            <person name="Lee J.H."/>
            <person name="Minh B.Q."/>
            <person name="Rinke C."/>
            <person name="Spang A."/>
        </authorList>
    </citation>
    <scope>NUCLEOTIDE SEQUENCE [LARGE SCALE GENOMIC DNA]</scope>
    <source>
        <strain evidence="7">MAG_bin17</strain>
    </source>
</reference>
<feature type="domain" description="Nucleoside phosphorylase" evidence="6">
    <location>
        <begin position="6"/>
        <end position="245"/>
    </location>
</feature>
<dbReference type="Pfam" id="PF01048">
    <property type="entry name" value="PNP_UDP_1"/>
    <property type="match status" value="1"/>
</dbReference>
<dbReference type="FunFam" id="3.40.50.1580:FF:000012">
    <property type="entry name" value="Probable 6-oxopurine nucleoside phosphorylase"/>
    <property type="match status" value="1"/>
</dbReference>
<dbReference type="AlphaFoldDB" id="A0A832X555"/>
<dbReference type="InterPro" id="IPR000845">
    <property type="entry name" value="Nucleoside_phosphorylase_d"/>
</dbReference>
<evidence type="ECO:0000313" key="8">
    <source>
        <dbReference type="Proteomes" id="UP000604391"/>
    </source>
</evidence>
<comment type="caution">
    <text evidence="5">Lacks conserved residue(s) required for the propagation of feature annotation.</text>
</comment>
<dbReference type="GO" id="GO:0006166">
    <property type="term" value="P:purine ribonucleoside salvage"/>
    <property type="evidence" value="ECO:0007669"/>
    <property type="project" value="UniProtKB-UniRule"/>
</dbReference>
<evidence type="ECO:0000256" key="1">
    <source>
        <dbReference type="ARBA" id="ARBA00022676"/>
    </source>
</evidence>
<feature type="site" description="Important for substrate specificity" evidence="5">
    <location>
        <position position="222"/>
    </location>
</feature>
<gene>
    <name evidence="7" type="primary">mtnP</name>
    <name evidence="7" type="ORF">H1011_01790</name>
</gene>
<dbReference type="EMBL" id="DVAD01000010">
    <property type="protein sequence ID" value="HIJ99539.1"/>
    <property type="molecule type" value="Genomic_DNA"/>
</dbReference>
<keyword evidence="3 5" id="KW-0660">Purine salvage</keyword>
<feature type="binding site" evidence="5">
    <location>
        <begin position="210"/>
        <end position="212"/>
    </location>
    <ligand>
        <name>substrate</name>
    </ligand>
</feature>
<protein>
    <recommendedName>
        <fullName evidence="5">Purine nucleoside phosphorylase</fullName>
        <shortName evidence="5">PNP</shortName>
        <ecNumber evidence="5">2.4.2.1</ecNumber>
    </recommendedName>
</protein>
<feature type="site" description="Important for substrate specificity" evidence="5">
    <location>
        <position position="168"/>
    </location>
</feature>
<comment type="similarity">
    <text evidence="5">Belongs to the PNP/MTAP phosphorylase family. MTAP subfamily.</text>
</comment>
<evidence type="ECO:0000256" key="2">
    <source>
        <dbReference type="ARBA" id="ARBA00022679"/>
    </source>
</evidence>
<dbReference type="Proteomes" id="UP000604391">
    <property type="component" value="Unassembled WGS sequence"/>
</dbReference>
<dbReference type="Gene3D" id="3.40.50.1580">
    <property type="entry name" value="Nucleoside phosphorylase domain"/>
    <property type="match status" value="1"/>
</dbReference>
<comment type="subunit">
    <text evidence="4 5">Homohexamer. Dimer of a homotrimer.</text>
</comment>
<feature type="binding site" evidence="5">
    <location>
        <position position="186"/>
    </location>
    <ligand>
        <name>substrate</name>
    </ligand>
</feature>
<dbReference type="PANTHER" id="PTHR42679">
    <property type="entry name" value="S-METHYL-5'-THIOADENOSINE PHOSPHORYLASE"/>
    <property type="match status" value="1"/>
</dbReference>
<keyword evidence="1 5" id="KW-0328">Glycosyltransferase</keyword>
<feature type="binding site" evidence="5">
    <location>
        <begin position="55"/>
        <end position="56"/>
    </location>
    <ligand>
        <name>phosphate</name>
        <dbReference type="ChEBI" id="CHEBI:43474"/>
    </ligand>
</feature>
<accession>A0A832X555</accession>
<dbReference type="GO" id="GO:0019509">
    <property type="term" value="P:L-methionine salvage from methylthioadenosine"/>
    <property type="evidence" value="ECO:0007669"/>
    <property type="project" value="TreeGrafter"/>
</dbReference>
<comment type="function">
    <text evidence="5">Purine nucleoside phosphorylase involved in purine salvage.</text>
</comment>
<dbReference type="GO" id="GO:0017061">
    <property type="term" value="F:S-methyl-5-thioadenosine phosphorylase activity"/>
    <property type="evidence" value="ECO:0007669"/>
    <property type="project" value="InterPro"/>
</dbReference>
<sequence length="264" mass="29160">MENQVDIGIIGGSGVYDAEFLKNSEEITLESKYGSPADSYLVGEYLGKQVAFLPRHGKDHALAPHQVNYRANIDGFRQLGVRRIIAAQAVGSLKEEYTPGDLAFTDQFIDRTLGRDSTFFDEGKVAHVSMAEPMCQSLREILIKGAQKLELAHHEKATYVCIEGPRFSTRAESELFKSWNADLIGMTLVPESVLAKEASICYAPVSMVTDYDCWKEGHVVSHEEVISVMEQNVGKIKKLLSEVIAKIPDERSAECENAMEGATA</sequence>
<dbReference type="InterPro" id="IPR035994">
    <property type="entry name" value="Nucleoside_phosphorylase_sf"/>
</dbReference>
<proteinExistence type="inferred from homology"/>
<evidence type="ECO:0000256" key="3">
    <source>
        <dbReference type="ARBA" id="ARBA00022726"/>
    </source>
</evidence>
<feature type="binding site" evidence="5">
    <location>
        <position position="187"/>
    </location>
    <ligand>
        <name>phosphate</name>
        <dbReference type="ChEBI" id="CHEBI:43474"/>
    </ligand>
</feature>
<dbReference type="GO" id="GO:0005829">
    <property type="term" value="C:cytosol"/>
    <property type="evidence" value="ECO:0007669"/>
    <property type="project" value="TreeGrafter"/>
</dbReference>
<comment type="catalytic activity">
    <reaction evidence="5">
        <text>a purine D-ribonucleoside + phosphate = a purine nucleobase + alpha-D-ribose 1-phosphate</text>
        <dbReference type="Rhea" id="RHEA:19805"/>
        <dbReference type="ChEBI" id="CHEBI:26386"/>
        <dbReference type="ChEBI" id="CHEBI:43474"/>
        <dbReference type="ChEBI" id="CHEBI:57720"/>
        <dbReference type="ChEBI" id="CHEBI:142355"/>
        <dbReference type="EC" id="2.4.2.1"/>
    </reaction>
</comment>
<comment type="miscellaneous">
    <text evidence="5">Although this enzyme belongs to the family of MTA phosphorylases based on sequence homology, it lacks several conserved amino acids in the substrate binding pocket that confer specificity towards MTA.</text>
</comment>
<comment type="caution">
    <text evidence="7">The sequence shown here is derived from an EMBL/GenBank/DDBJ whole genome shotgun (WGS) entry which is preliminary data.</text>
</comment>
<keyword evidence="8" id="KW-1185">Reference proteome</keyword>
<dbReference type="InterPro" id="IPR010044">
    <property type="entry name" value="MTAP"/>
</dbReference>
<dbReference type="CDD" id="cd09010">
    <property type="entry name" value="MTAP_SsMTAPII_like_MTIP"/>
    <property type="match status" value="1"/>
</dbReference>
<dbReference type="NCBIfam" id="TIGR01694">
    <property type="entry name" value="MTAP"/>
    <property type="match status" value="1"/>
</dbReference>
<dbReference type="EC" id="2.4.2.1" evidence="5"/>
<evidence type="ECO:0000313" key="7">
    <source>
        <dbReference type="EMBL" id="HIJ99539.1"/>
    </source>
</evidence>
<evidence type="ECO:0000259" key="6">
    <source>
        <dbReference type="Pfam" id="PF01048"/>
    </source>
</evidence>
<keyword evidence="2 5" id="KW-0808">Transferase</keyword>
<name>A0A832X555_9ARCH</name>
<dbReference type="HAMAP" id="MF_01963">
    <property type="entry name" value="MTAP"/>
    <property type="match status" value="1"/>
</dbReference>
<comment type="pathway">
    <text evidence="5">Purine metabolism; purine nucleoside salvage.</text>
</comment>
<evidence type="ECO:0000256" key="4">
    <source>
        <dbReference type="ARBA" id="ARBA00063054"/>
    </source>
</evidence>